<proteinExistence type="predicted"/>
<accession>A0ABX0QIR1</accession>
<name>A0ABX0QIR1_9BACT</name>
<organism evidence="2 3">
    <name type="scientific">Fibrivirga algicola</name>
    <dbReference type="NCBI Taxonomy" id="2950420"/>
    <lineage>
        <taxon>Bacteria</taxon>
        <taxon>Pseudomonadati</taxon>
        <taxon>Bacteroidota</taxon>
        <taxon>Cytophagia</taxon>
        <taxon>Cytophagales</taxon>
        <taxon>Spirosomataceae</taxon>
        <taxon>Fibrivirga</taxon>
    </lineage>
</organism>
<reference evidence="3" key="2">
    <citation type="submission" date="2023-07" db="EMBL/GenBank/DDBJ databases">
        <authorList>
            <person name="Jung D.-H."/>
        </authorList>
    </citation>
    <scope>NUCLEOTIDE SEQUENCE [LARGE SCALE GENOMIC DNA]</scope>
    <source>
        <strain evidence="3">JA-25</strain>
    </source>
</reference>
<dbReference type="Gene3D" id="3.90.320.10">
    <property type="match status" value="1"/>
</dbReference>
<dbReference type="Pfam" id="PF12684">
    <property type="entry name" value="DUF3799"/>
    <property type="match status" value="1"/>
</dbReference>
<evidence type="ECO:0000313" key="3">
    <source>
        <dbReference type="Proteomes" id="UP000606008"/>
    </source>
</evidence>
<feature type="domain" description="Putative exodeoxyribonuclease 8 PDDEXK-like" evidence="1">
    <location>
        <begin position="43"/>
        <end position="245"/>
    </location>
</feature>
<dbReference type="Proteomes" id="UP000606008">
    <property type="component" value="Unassembled WGS sequence"/>
</dbReference>
<evidence type="ECO:0000259" key="1">
    <source>
        <dbReference type="Pfam" id="PF12684"/>
    </source>
</evidence>
<sequence>MAPAQVIRTTGLDYRALPRISNSDLTRLKEEQLGYQLAATSRATEQARSFGKAFHQHLLEPEAIGTVLEQLLPDLTNSRLTSHEPNKLDGGPTSGLMDAVRHDPFCRRYLQMAEQGRAGYKSDAGEAERERVVLFTDPTTQLACKSRLDLVYTSPKRQNALIFDFKTTSARTQAQFLQSCYDYDYDRQAAFYLDSLRYADRHEWTTTKQFRFVLIGVMKDQPHRLFAVDATSLPGFIEYGRKKYRFWLKKWQETSGLTD</sequence>
<protein>
    <recommendedName>
        <fullName evidence="1">Putative exodeoxyribonuclease 8 PDDEXK-like domain-containing protein</fullName>
    </recommendedName>
</protein>
<evidence type="ECO:0000313" key="2">
    <source>
        <dbReference type="EMBL" id="NID10548.1"/>
    </source>
</evidence>
<reference evidence="3" key="1">
    <citation type="submission" date="2019-09" db="EMBL/GenBank/DDBJ databases">
        <authorList>
            <person name="Jung D.-H."/>
        </authorList>
    </citation>
    <scope>NUCLEOTIDE SEQUENCE [LARGE SCALE GENOMIC DNA]</scope>
    <source>
        <strain evidence="3">JA-25</strain>
    </source>
</reference>
<comment type="caution">
    <text evidence="2">The sequence shown here is derived from an EMBL/GenBank/DDBJ whole genome shotgun (WGS) entry which is preliminary data.</text>
</comment>
<dbReference type="EMBL" id="WAEL01000003">
    <property type="protein sequence ID" value="NID10548.1"/>
    <property type="molecule type" value="Genomic_DNA"/>
</dbReference>
<gene>
    <name evidence="2" type="ORF">F7231_10235</name>
</gene>
<keyword evidence="3" id="KW-1185">Reference proteome</keyword>
<dbReference type="InterPro" id="IPR011604">
    <property type="entry name" value="PDDEXK-like_dom_sf"/>
</dbReference>
<dbReference type="InterPro" id="IPR024432">
    <property type="entry name" value="Put_RecE_PDDEXK-like_dom"/>
</dbReference>